<evidence type="ECO:0000256" key="1">
    <source>
        <dbReference type="ARBA" id="ARBA00000022"/>
    </source>
</evidence>
<evidence type="ECO:0000256" key="2">
    <source>
        <dbReference type="ARBA" id="ARBA00000751"/>
    </source>
</evidence>
<comment type="catalytic activity">
    <reaction evidence="2">
        <text>2,5-diamino-6-hydroxy-4-(5-phosphoribosylamino)-pyrimidine + H2O = 2,5,6-triamino-4-hydroxypyrimidine + D-ribose 5-phosphate</text>
        <dbReference type="Rhea" id="RHEA:23436"/>
        <dbReference type="ChEBI" id="CHEBI:15377"/>
        <dbReference type="ChEBI" id="CHEBI:58614"/>
        <dbReference type="ChEBI" id="CHEBI:78346"/>
        <dbReference type="ChEBI" id="CHEBI:137796"/>
    </reaction>
</comment>
<protein>
    <submittedName>
        <fullName evidence="4">NADAR family protein</fullName>
    </submittedName>
</protein>
<dbReference type="Pfam" id="PF08719">
    <property type="entry name" value="NADAR"/>
    <property type="match status" value="1"/>
</dbReference>
<name>A0A4R0YJZ6_9GAMM</name>
<keyword evidence="5" id="KW-1185">Reference proteome</keyword>
<reference evidence="4 5" key="1">
    <citation type="submission" date="2019-02" db="EMBL/GenBank/DDBJ databases">
        <title>Dyella amyloliquefaciens sp. nov., isolated from forest soil.</title>
        <authorList>
            <person name="Gao Z.-H."/>
            <person name="Qiu L.-H."/>
        </authorList>
    </citation>
    <scope>NUCLEOTIDE SEQUENCE [LARGE SCALE GENOMIC DNA]</scope>
    <source>
        <strain evidence="4 5">KACC 12747</strain>
    </source>
</reference>
<dbReference type="InterPro" id="IPR037238">
    <property type="entry name" value="YbiA-like_sf"/>
</dbReference>
<evidence type="ECO:0000313" key="5">
    <source>
        <dbReference type="Proteomes" id="UP000291822"/>
    </source>
</evidence>
<dbReference type="Proteomes" id="UP000291822">
    <property type="component" value="Unassembled WGS sequence"/>
</dbReference>
<dbReference type="SUPFAM" id="SSF143990">
    <property type="entry name" value="YbiA-like"/>
    <property type="match status" value="1"/>
</dbReference>
<evidence type="ECO:0000259" key="3">
    <source>
        <dbReference type="Pfam" id="PF08719"/>
    </source>
</evidence>
<dbReference type="NCBIfam" id="TIGR02464">
    <property type="entry name" value="ribofla_fusion"/>
    <property type="match status" value="1"/>
</dbReference>
<comment type="caution">
    <text evidence="4">The sequence shown here is derived from an EMBL/GenBank/DDBJ whole genome shotgun (WGS) entry which is preliminary data.</text>
</comment>
<accession>A0A4R0YJZ6</accession>
<comment type="catalytic activity">
    <reaction evidence="1">
        <text>5-amino-6-(5-phospho-D-ribosylamino)uracil + H2O = 5,6-diaminouracil + D-ribose 5-phosphate</text>
        <dbReference type="Rhea" id="RHEA:55020"/>
        <dbReference type="ChEBI" id="CHEBI:15377"/>
        <dbReference type="ChEBI" id="CHEBI:46252"/>
        <dbReference type="ChEBI" id="CHEBI:58453"/>
        <dbReference type="ChEBI" id="CHEBI:78346"/>
    </reaction>
</comment>
<proteinExistence type="predicted"/>
<dbReference type="InterPro" id="IPR012816">
    <property type="entry name" value="NADAR"/>
</dbReference>
<dbReference type="EMBL" id="SJTG01000007">
    <property type="protein sequence ID" value="TCI06260.1"/>
    <property type="molecule type" value="Genomic_DNA"/>
</dbReference>
<sequence length="214" mass="24721">MTPRTETPQNFRMYVRAEVVVVHKTRETFGGLSNMAPGFPIRINGVRIATSEALYQACRFPHLPNVQREIIEQHSPMTAKMKSKSHREDSREDWDQVRTKIMRWCLRVKLSQNFEEFSRLLLSTKDRSIVEQSSKDDYWGAKLMGVAHETLIGRNILGRLLMELREEIKNDAVGARQAVSPPNIPNFLFLGEKVVLQKEDRDSEDLAVRQTDLL</sequence>
<gene>
    <name evidence="4" type="ORF">EZM97_34860</name>
</gene>
<dbReference type="Gene3D" id="1.10.357.40">
    <property type="entry name" value="YbiA-like"/>
    <property type="match status" value="1"/>
</dbReference>
<evidence type="ECO:0000313" key="4">
    <source>
        <dbReference type="EMBL" id="TCI06260.1"/>
    </source>
</evidence>
<dbReference type="CDD" id="cd15457">
    <property type="entry name" value="NADAR"/>
    <property type="match status" value="1"/>
</dbReference>
<organism evidence="4 5">
    <name type="scientific">Dyella soli</name>
    <dbReference type="NCBI Taxonomy" id="522319"/>
    <lineage>
        <taxon>Bacteria</taxon>
        <taxon>Pseudomonadati</taxon>
        <taxon>Pseudomonadota</taxon>
        <taxon>Gammaproteobacteria</taxon>
        <taxon>Lysobacterales</taxon>
        <taxon>Rhodanobacteraceae</taxon>
        <taxon>Dyella</taxon>
    </lineage>
</organism>
<feature type="domain" description="NADAR" evidence="3">
    <location>
        <begin position="27"/>
        <end position="169"/>
    </location>
</feature>
<dbReference type="AlphaFoldDB" id="A0A4R0YJZ6"/>